<dbReference type="EMBL" id="JASJOS010000003">
    <property type="protein sequence ID" value="MDJ1480424.1"/>
    <property type="molecule type" value="Genomic_DNA"/>
</dbReference>
<dbReference type="InterPro" id="IPR013517">
    <property type="entry name" value="FG-GAP"/>
</dbReference>
<dbReference type="RefSeq" id="WP_313977088.1">
    <property type="nucleotide sequence ID" value="NZ_JASJOS010000003.1"/>
</dbReference>
<dbReference type="PANTHER" id="PTHR46580">
    <property type="entry name" value="SENSOR KINASE-RELATED"/>
    <property type="match status" value="1"/>
</dbReference>
<evidence type="ECO:0000313" key="3">
    <source>
        <dbReference type="Proteomes" id="UP001241110"/>
    </source>
</evidence>
<gene>
    <name evidence="2" type="ORF">QNI16_08010</name>
</gene>
<sequence length="510" mass="58221">MRYLFTFFLYIFLLSNSIFFYSCSTPETYPGEASDRKLAEKYCQSCHQLPTPDLVDKKTWKEAVFPKMGPLLGITGFEGTTYKQEKGFLNSYLFPDKPILSDGEWRSVMRYFTTLAPEKMPPQTVHAPIQKKLSLFQVHTPVFPFENPVLSLVKIDTIHNKLYFGDGEKGILFHTDRFLKTVAFKRLGTGPVQMDSRRDGNRILLMGSFHPSDFRNGELTYLQSDSSVADAIITGLSRPTHVAYHDLNEDGKEDIVISGFGYYTGSLNWYEKVRHKYMEHILNPSAGAIQSAISDFNKDGKPDILVLMAQGNEGFDLYTNKGNGVFSSPERILQFHPSFGSNSFSLVDFNNDGELDIIATNGDNGDYKQILKPYHGVRIYLNDGDNHFTKKYFYPINGITKAIPVDFDQDGDIDIATIAYFPDYKNHPEESFVYLENKGNFQFEPFTFPEFDFGRWQVIDTGDIDQDGDIDILLGSCVLSIYPVPEKYTQKWDTLKYPVVWLENKKISGR</sequence>
<protein>
    <submittedName>
        <fullName evidence="2">VCBS repeat-containing protein</fullName>
    </submittedName>
</protein>
<dbReference type="InterPro" id="IPR028994">
    <property type="entry name" value="Integrin_alpha_N"/>
</dbReference>
<accession>A0AAE3U886</accession>
<dbReference type="SUPFAM" id="SSF69318">
    <property type="entry name" value="Integrin alpha N-terminal domain"/>
    <property type="match status" value="1"/>
</dbReference>
<proteinExistence type="predicted"/>
<dbReference type="PROSITE" id="PS51257">
    <property type="entry name" value="PROKAR_LIPOPROTEIN"/>
    <property type="match status" value="1"/>
</dbReference>
<organism evidence="2 3">
    <name type="scientific">Xanthocytophaga flava</name>
    <dbReference type="NCBI Taxonomy" id="3048013"/>
    <lineage>
        <taxon>Bacteria</taxon>
        <taxon>Pseudomonadati</taxon>
        <taxon>Bacteroidota</taxon>
        <taxon>Cytophagia</taxon>
        <taxon>Cytophagales</taxon>
        <taxon>Rhodocytophagaceae</taxon>
        <taxon>Xanthocytophaga</taxon>
    </lineage>
</organism>
<dbReference type="Pfam" id="PF13517">
    <property type="entry name" value="FG-GAP_3"/>
    <property type="match status" value="1"/>
</dbReference>
<comment type="caution">
    <text evidence="2">The sequence shown here is derived from an EMBL/GenBank/DDBJ whole genome shotgun (WGS) entry which is preliminary data.</text>
</comment>
<dbReference type="AlphaFoldDB" id="A0AAE3U886"/>
<reference evidence="2" key="1">
    <citation type="submission" date="2023-05" db="EMBL/GenBank/DDBJ databases">
        <authorList>
            <person name="Zhang X."/>
        </authorList>
    </citation>
    <scope>NUCLEOTIDE SEQUENCE</scope>
    <source>
        <strain evidence="2">YF14B1</strain>
    </source>
</reference>
<dbReference type="Proteomes" id="UP001241110">
    <property type="component" value="Unassembled WGS sequence"/>
</dbReference>
<dbReference type="Gene3D" id="2.130.10.130">
    <property type="entry name" value="Integrin alpha, N-terminal"/>
    <property type="match status" value="1"/>
</dbReference>
<dbReference type="PANTHER" id="PTHR46580:SF4">
    <property type="entry name" value="ATP_GTP-BINDING PROTEIN"/>
    <property type="match status" value="1"/>
</dbReference>
<name>A0AAE3U886_9BACT</name>
<evidence type="ECO:0000313" key="2">
    <source>
        <dbReference type="EMBL" id="MDJ1480424.1"/>
    </source>
</evidence>
<evidence type="ECO:0000256" key="1">
    <source>
        <dbReference type="ARBA" id="ARBA00022729"/>
    </source>
</evidence>
<keyword evidence="1" id="KW-0732">Signal</keyword>